<reference evidence="2 3" key="1">
    <citation type="journal article" date="2013" name="BMC Genomics">
        <title>Genomics-driven discovery of the pneumocandin biosynthetic gene cluster in the fungus Glarea lozoyensis.</title>
        <authorList>
            <person name="Chen L."/>
            <person name="Yue Q."/>
            <person name="Zhang X."/>
            <person name="Xiang M."/>
            <person name="Wang C."/>
            <person name="Li S."/>
            <person name="Che Y."/>
            <person name="Ortiz-Lopez F.J."/>
            <person name="Bills G.F."/>
            <person name="Liu X."/>
            <person name="An Z."/>
        </authorList>
    </citation>
    <scope>NUCLEOTIDE SEQUENCE [LARGE SCALE GENOMIC DNA]</scope>
    <source>
        <strain evidence="3">ATCC 20868 / MF5171</strain>
    </source>
</reference>
<accession>S3D2J8</accession>
<evidence type="ECO:0000256" key="1">
    <source>
        <dbReference type="SAM" id="MobiDB-lite"/>
    </source>
</evidence>
<organism evidence="2 3">
    <name type="scientific">Glarea lozoyensis (strain ATCC 20868 / MF5171)</name>
    <dbReference type="NCBI Taxonomy" id="1116229"/>
    <lineage>
        <taxon>Eukaryota</taxon>
        <taxon>Fungi</taxon>
        <taxon>Dikarya</taxon>
        <taxon>Ascomycota</taxon>
        <taxon>Pezizomycotina</taxon>
        <taxon>Leotiomycetes</taxon>
        <taxon>Helotiales</taxon>
        <taxon>Helotiaceae</taxon>
        <taxon>Glarea</taxon>
    </lineage>
</organism>
<name>S3D2J8_GLAL2</name>
<proteinExistence type="predicted"/>
<dbReference type="KEGG" id="glz:GLAREA_12672"/>
<evidence type="ECO:0000313" key="2">
    <source>
        <dbReference type="EMBL" id="EPE31369.1"/>
    </source>
</evidence>
<dbReference type="Proteomes" id="UP000016922">
    <property type="component" value="Unassembled WGS sequence"/>
</dbReference>
<dbReference type="AlphaFoldDB" id="S3D2J8"/>
<dbReference type="RefSeq" id="XP_008081644.1">
    <property type="nucleotide sequence ID" value="XM_008083453.1"/>
</dbReference>
<dbReference type="EMBL" id="KE145362">
    <property type="protein sequence ID" value="EPE31369.1"/>
    <property type="molecule type" value="Genomic_DNA"/>
</dbReference>
<evidence type="ECO:0000313" key="3">
    <source>
        <dbReference type="Proteomes" id="UP000016922"/>
    </source>
</evidence>
<keyword evidence="3" id="KW-1185">Reference proteome</keyword>
<dbReference type="HOGENOM" id="CLU_1906921_0_0_1"/>
<sequence>MSSLFHRKSPLEPVEPSHKLTPPPPPLTKAEEKQLDKEIEALYNSHAKLLSERFFGIAEEHLRQFPFSFNNSKMKRLQEEHKKRTLEILKEHRANENEGLVGECMYWANGELKHRMAKVYAVKGGSISGGCDF</sequence>
<dbReference type="GeneID" id="19471712"/>
<gene>
    <name evidence="2" type="ORF">GLAREA_12672</name>
</gene>
<protein>
    <submittedName>
        <fullName evidence="2">Uncharacterized protein</fullName>
    </submittedName>
</protein>
<feature type="region of interest" description="Disordered" evidence="1">
    <location>
        <begin position="1"/>
        <end position="31"/>
    </location>
</feature>